<evidence type="ECO:0000259" key="6">
    <source>
        <dbReference type="Pfam" id="PF01694"/>
    </source>
</evidence>
<feature type="transmembrane region" description="Helical" evidence="5">
    <location>
        <begin position="176"/>
        <end position="197"/>
    </location>
</feature>
<dbReference type="GO" id="GO:0016020">
    <property type="term" value="C:membrane"/>
    <property type="evidence" value="ECO:0007669"/>
    <property type="project" value="UniProtKB-SubCell"/>
</dbReference>
<feature type="transmembrane region" description="Helical" evidence="5">
    <location>
        <begin position="203"/>
        <end position="221"/>
    </location>
</feature>
<reference evidence="8" key="1">
    <citation type="submission" date="2016-10" db="EMBL/GenBank/DDBJ databases">
        <authorList>
            <person name="Varghese N."/>
            <person name="Submissions S."/>
        </authorList>
    </citation>
    <scope>NUCLEOTIDE SEQUENCE [LARGE SCALE GENOMIC DNA]</scope>
    <source>
        <strain evidence="8">DC30,IBRC 10041,KCTC 4046</strain>
    </source>
</reference>
<dbReference type="AlphaFoldDB" id="A0A1H3HIJ0"/>
<dbReference type="GO" id="GO:0004252">
    <property type="term" value="F:serine-type endopeptidase activity"/>
    <property type="evidence" value="ECO:0007669"/>
    <property type="project" value="InterPro"/>
</dbReference>
<proteinExistence type="predicted"/>
<keyword evidence="4 5" id="KW-0472">Membrane</keyword>
<feature type="transmembrane region" description="Helical" evidence="5">
    <location>
        <begin position="143"/>
        <end position="164"/>
    </location>
</feature>
<dbReference type="OrthoDB" id="329038at2157"/>
<keyword evidence="8" id="KW-1185">Reference proteome</keyword>
<evidence type="ECO:0000256" key="2">
    <source>
        <dbReference type="ARBA" id="ARBA00022692"/>
    </source>
</evidence>
<dbReference type="Proteomes" id="UP000199079">
    <property type="component" value="Unassembled WGS sequence"/>
</dbReference>
<feature type="transmembrane region" description="Helical" evidence="5">
    <location>
        <begin position="251"/>
        <end position="271"/>
    </location>
</feature>
<keyword evidence="3 5" id="KW-1133">Transmembrane helix</keyword>
<dbReference type="RefSeq" id="WP_092731624.1">
    <property type="nucleotide sequence ID" value="NZ_FNPC01000003.1"/>
</dbReference>
<feature type="domain" description="Peptidase S54 rhomboid" evidence="6">
    <location>
        <begin position="66"/>
        <end position="173"/>
    </location>
</feature>
<feature type="transmembrane region" description="Helical" evidence="5">
    <location>
        <begin position="111"/>
        <end position="131"/>
    </location>
</feature>
<gene>
    <name evidence="7" type="ORF">SAMN05216564_103296</name>
</gene>
<dbReference type="Pfam" id="PF01694">
    <property type="entry name" value="Rhomboid"/>
    <property type="match status" value="1"/>
</dbReference>
<evidence type="ECO:0000256" key="1">
    <source>
        <dbReference type="ARBA" id="ARBA00004141"/>
    </source>
</evidence>
<evidence type="ECO:0000256" key="5">
    <source>
        <dbReference type="SAM" id="Phobius"/>
    </source>
</evidence>
<feature type="transmembrane region" description="Helical" evidence="5">
    <location>
        <begin position="277"/>
        <end position="297"/>
    </location>
</feature>
<evidence type="ECO:0000313" key="7">
    <source>
        <dbReference type="EMBL" id="SDY15307.1"/>
    </source>
</evidence>
<dbReference type="SUPFAM" id="SSF144091">
    <property type="entry name" value="Rhomboid-like"/>
    <property type="match status" value="1"/>
</dbReference>
<feature type="transmembrane region" description="Helical" evidence="5">
    <location>
        <begin position="21"/>
        <end position="46"/>
    </location>
</feature>
<dbReference type="InterPro" id="IPR022764">
    <property type="entry name" value="Peptidase_S54_rhomboid_dom"/>
</dbReference>
<keyword evidence="2 5" id="KW-0812">Transmembrane</keyword>
<dbReference type="Gene3D" id="1.20.1540.10">
    <property type="entry name" value="Rhomboid-like"/>
    <property type="match status" value="1"/>
</dbReference>
<feature type="transmembrane region" description="Helical" evidence="5">
    <location>
        <begin position="84"/>
        <end position="104"/>
    </location>
</feature>
<name>A0A1H3HIJ0_9EURY</name>
<evidence type="ECO:0000313" key="8">
    <source>
        <dbReference type="Proteomes" id="UP000199079"/>
    </source>
</evidence>
<comment type="subcellular location">
    <subcellularLocation>
        <location evidence="1">Membrane</location>
        <topology evidence="1">Multi-pass membrane protein</topology>
    </subcellularLocation>
</comment>
<dbReference type="EMBL" id="FNPC01000003">
    <property type="protein sequence ID" value="SDY15307.1"/>
    <property type="molecule type" value="Genomic_DNA"/>
</dbReference>
<protein>
    <submittedName>
        <fullName evidence="7">Rhomboid family protein</fullName>
    </submittedName>
</protein>
<sequence>MVRPGIRGAARRIVTATVTGARAAGPVELSAIFLAVPGVLVGAHLLPGSEAWAFSLANDGVLASRWTLWTAFASSYVHSDAGHLLHNVAVYWMVVGVAYPLSVLAGWRNRFVVVTIACLLVVPVVSAWATLATLGTITDVPSVGFSDVNTGLLGFLLVVWFVAADRVTAGRIPRRLALVAAPASVAVVLAAPSSVWYFPRYPIAAAVATGVSLLAAAWLRWRGVRRPSRTHTRRAGVSDPAGRRIDPAREFALVVGASVAVSGIVGSMLLVPAGANVWAHFAGYLAGLTAALPLVVLDA</sequence>
<organism evidence="7 8">
    <name type="scientific">Halopenitus persicus</name>
    <dbReference type="NCBI Taxonomy" id="1048396"/>
    <lineage>
        <taxon>Archaea</taxon>
        <taxon>Methanobacteriati</taxon>
        <taxon>Methanobacteriota</taxon>
        <taxon>Stenosarchaea group</taxon>
        <taxon>Halobacteria</taxon>
        <taxon>Halobacteriales</taxon>
        <taxon>Haloferacaceae</taxon>
        <taxon>Halopenitus</taxon>
    </lineage>
</organism>
<dbReference type="InterPro" id="IPR035952">
    <property type="entry name" value="Rhomboid-like_sf"/>
</dbReference>
<accession>A0A1H3HIJ0</accession>
<evidence type="ECO:0000256" key="3">
    <source>
        <dbReference type="ARBA" id="ARBA00022989"/>
    </source>
</evidence>
<evidence type="ECO:0000256" key="4">
    <source>
        <dbReference type="ARBA" id="ARBA00023136"/>
    </source>
</evidence>